<dbReference type="Proteomes" id="UP000017559">
    <property type="component" value="Unassembled WGS sequence"/>
</dbReference>
<sequence length="354" mass="40176">MLKLCTCSDLLFSLQFEVTCIESNSADFGELWLHPGTAMLCMGPYVDIPGLQFYSASGFGTNSATNNKHPFLSLQTYSDSNALISYLTQTLSTQDILTGIHWSHRLTREQVSNENALFALSFLPATVYSKLHLGIIAQWPGDMREWYYEQWHVGGLLDKMQESQVDMDDGSVRYAHHVLSQYGFQDNNLEDYSTLDGFRLHLQCNDKQPTWTSSNVSADKPVYLFIQAIPRPSDPETIWSFWMQGPKYFWSFDSSGHETPRDTRDIQLSLELPSFTLKIQIQNNSWDHITYNALQQLHNLNGFNPTTTGFVQSLDLPLLEVISDKEPCQDAETIDVDGELATLLSKLTISSEEN</sequence>
<evidence type="ECO:0000313" key="1">
    <source>
        <dbReference type="EMBL" id="ESK81679.1"/>
    </source>
</evidence>
<protein>
    <submittedName>
        <fullName evidence="1">Uncharacterized protein</fullName>
    </submittedName>
</protein>
<evidence type="ECO:0000313" key="2">
    <source>
        <dbReference type="Proteomes" id="UP000017559"/>
    </source>
</evidence>
<accession>V2XQG8</accession>
<proteinExistence type="predicted"/>
<dbReference type="EMBL" id="AWSO01002310">
    <property type="protein sequence ID" value="ESK81679.1"/>
    <property type="molecule type" value="Genomic_DNA"/>
</dbReference>
<organism evidence="1 2">
    <name type="scientific">Moniliophthora roreri (strain MCA 2997)</name>
    <name type="common">Cocoa frosty pod rot fungus</name>
    <name type="synonym">Crinipellis roreri</name>
    <dbReference type="NCBI Taxonomy" id="1381753"/>
    <lineage>
        <taxon>Eukaryota</taxon>
        <taxon>Fungi</taxon>
        <taxon>Dikarya</taxon>
        <taxon>Basidiomycota</taxon>
        <taxon>Agaricomycotina</taxon>
        <taxon>Agaricomycetes</taxon>
        <taxon>Agaricomycetidae</taxon>
        <taxon>Agaricales</taxon>
        <taxon>Marasmiineae</taxon>
        <taxon>Marasmiaceae</taxon>
        <taxon>Moniliophthora</taxon>
    </lineage>
</organism>
<comment type="caution">
    <text evidence="1">The sequence shown here is derived from an EMBL/GenBank/DDBJ whole genome shotgun (WGS) entry which is preliminary data.</text>
</comment>
<dbReference type="HOGENOM" id="CLU_025147_1_0_1"/>
<dbReference type="AlphaFoldDB" id="V2XQG8"/>
<reference evidence="1 2" key="1">
    <citation type="journal article" date="2014" name="BMC Genomics">
        <title>Genome and secretome analysis of the hemibiotrophic fungal pathogen, Moniliophthora roreri, which causes frosty pod rot disease of cacao: mechanisms of the biotrophic and necrotrophic phases.</title>
        <authorList>
            <person name="Meinhardt L.W."/>
            <person name="Costa G.G.L."/>
            <person name="Thomazella D.P.T."/>
            <person name="Teixeira P.J.P.L."/>
            <person name="Carazzolle M.F."/>
            <person name="Schuster S.C."/>
            <person name="Carlson J.E."/>
            <person name="Guiltinan M.J."/>
            <person name="Mieczkowski P."/>
            <person name="Farmer A."/>
            <person name="Ramaraj T."/>
            <person name="Crozier J."/>
            <person name="Davis R.E."/>
            <person name="Shao J."/>
            <person name="Melnick R.L."/>
            <person name="Pereira G.A.G."/>
            <person name="Bailey B.A."/>
        </authorList>
    </citation>
    <scope>NUCLEOTIDE SEQUENCE [LARGE SCALE GENOMIC DNA]</scope>
    <source>
        <strain evidence="1 2">MCA 2997</strain>
    </source>
</reference>
<name>V2XQG8_MONRO</name>
<dbReference type="KEGG" id="mrr:Moror_15861"/>
<keyword evidence="2" id="KW-1185">Reference proteome</keyword>
<gene>
    <name evidence="1" type="ORF">Moror_15861</name>
</gene>